<proteinExistence type="predicted"/>
<dbReference type="Proteomes" id="UP000306509">
    <property type="component" value="Unassembled WGS sequence"/>
</dbReference>
<dbReference type="STRING" id="180332.GCA_000797495_03818"/>
<comment type="caution">
    <text evidence="5">The sequence shown here is derived from an EMBL/GenBank/DDBJ whole genome shotgun (WGS) entry which is preliminary data.</text>
</comment>
<organism evidence="5 6">
    <name type="scientific">Robinsoniella peoriensis</name>
    <dbReference type="NCBI Taxonomy" id="180332"/>
    <lineage>
        <taxon>Bacteria</taxon>
        <taxon>Bacillati</taxon>
        <taxon>Bacillota</taxon>
        <taxon>Clostridia</taxon>
        <taxon>Lachnospirales</taxon>
        <taxon>Lachnospiraceae</taxon>
        <taxon>Robinsoniella</taxon>
    </lineage>
</organism>
<dbReference type="RefSeq" id="WP_047833601.1">
    <property type="nucleotide sequence ID" value="NZ_QGQD01000097.1"/>
</dbReference>
<keyword evidence="3 5" id="KW-0560">Oxidoreductase</keyword>
<dbReference type="Gene3D" id="3.90.180.10">
    <property type="entry name" value="Medium-chain alcohol dehydrogenases, catalytic domain"/>
    <property type="match status" value="1"/>
</dbReference>
<feature type="domain" description="Enoyl reductase (ER)" evidence="4">
    <location>
        <begin position="15"/>
        <end position="357"/>
    </location>
</feature>
<evidence type="ECO:0000313" key="5">
    <source>
        <dbReference type="EMBL" id="TLC98342.1"/>
    </source>
</evidence>
<evidence type="ECO:0000256" key="2">
    <source>
        <dbReference type="ARBA" id="ARBA00022833"/>
    </source>
</evidence>
<dbReference type="Pfam" id="PF08240">
    <property type="entry name" value="ADH_N"/>
    <property type="match status" value="1"/>
</dbReference>
<evidence type="ECO:0000256" key="1">
    <source>
        <dbReference type="ARBA" id="ARBA00022723"/>
    </source>
</evidence>
<name>A0A4U8Q337_9FIRM</name>
<dbReference type="GO" id="GO:0046872">
    <property type="term" value="F:metal ion binding"/>
    <property type="evidence" value="ECO:0007669"/>
    <property type="project" value="UniProtKB-KW"/>
</dbReference>
<keyword evidence="6" id="KW-1185">Reference proteome</keyword>
<dbReference type="PANTHER" id="PTHR43401">
    <property type="entry name" value="L-THREONINE 3-DEHYDROGENASE"/>
    <property type="match status" value="1"/>
</dbReference>
<evidence type="ECO:0000313" key="6">
    <source>
        <dbReference type="Proteomes" id="UP000306509"/>
    </source>
</evidence>
<dbReference type="SUPFAM" id="SSF50129">
    <property type="entry name" value="GroES-like"/>
    <property type="match status" value="1"/>
</dbReference>
<dbReference type="InterPro" id="IPR013154">
    <property type="entry name" value="ADH-like_N"/>
</dbReference>
<dbReference type="InterPro" id="IPR013149">
    <property type="entry name" value="ADH-like_C"/>
</dbReference>
<dbReference type="SUPFAM" id="SSF51735">
    <property type="entry name" value="NAD(P)-binding Rossmann-fold domains"/>
    <property type="match status" value="1"/>
</dbReference>
<evidence type="ECO:0000259" key="4">
    <source>
        <dbReference type="SMART" id="SM00829"/>
    </source>
</evidence>
<evidence type="ECO:0000256" key="3">
    <source>
        <dbReference type="ARBA" id="ARBA00023002"/>
    </source>
</evidence>
<dbReference type="Pfam" id="PF00107">
    <property type="entry name" value="ADH_zinc_N"/>
    <property type="match status" value="1"/>
</dbReference>
<dbReference type="GO" id="GO:0003939">
    <property type="term" value="F:L-iditol 2-dehydrogenase (NAD+) activity"/>
    <property type="evidence" value="ECO:0007669"/>
    <property type="project" value="UniProtKB-EC"/>
</dbReference>
<dbReference type="InterPro" id="IPR011032">
    <property type="entry name" value="GroES-like_sf"/>
</dbReference>
<dbReference type="Gene3D" id="3.40.50.720">
    <property type="entry name" value="NAD(P)-binding Rossmann-like Domain"/>
    <property type="match status" value="1"/>
</dbReference>
<dbReference type="InterPro" id="IPR050129">
    <property type="entry name" value="Zn_alcohol_dh"/>
</dbReference>
<dbReference type="InterPro" id="IPR036291">
    <property type="entry name" value="NAD(P)-bd_dom_sf"/>
</dbReference>
<dbReference type="InterPro" id="IPR020843">
    <property type="entry name" value="ER"/>
</dbReference>
<sequence length="359" mass="39666">MAKTVKTMKALVVYGKNDYRLESDYPVPELKKGEVLIKVEACGVCASDIKNWHGAEGYWGDGKSEPWVKTPFIPGHEFVGEVVEVAEGYQGCAKAGDRITGEQIVPCGECMFCRTGHYWMCDQADIFGFRAHVNGAMAEYMILPEKTRIYQIPKDLELEKAILIEPYSCAKHAVDRADISNTDVVVISGVGTLGLAMVNYARLRRPKKLIAIDMKEDRLAIAKSFGADICLNPSECDVVKEIQSMTNGYGCDIYIEATGHPSSVQQGLDAIRKLGRFIEFSVFGQKVSVDWSVIGDGKELDILGAHLGPYCFDVVTEWIADNTIYTDGVVTHTFSLDQWQQAFEQNAKGDGSLKVVIKP</sequence>
<dbReference type="PANTHER" id="PTHR43401:SF2">
    <property type="entry name" value="L-THREONINE 3-DEHYDROGENASE"/>
    <property type="match status" value="1"/>
</dbReference>
<dbReference type="EMBL" id="QGQD01000097">
    <property type="protein sequence ID" value="TLC98342.1"/>
    <property type="molecule type" value="Genomic_DNA"/>
</dbReference>
<gene>
    <name evidence="5" type="primary">gutB_8</name>
    <name evidence="5" type="ORF">DSM106044_04858</name>
</gene>
<dbReference type="AlphaFoldDB" id="A0A4U8Q337"/>
<dbReference type="EC" id="1.1.1.14" evidence="5"/>
<keyword evidence="1" id="KW-0479">Metal-binding</keyword>
<keyword evidence="2" id="KW-0862">Zinc</keyword>
<protein>
    <submittedName>
        <fullName evidence="5">Sorbitol dehydrogenase</fullName>
        <ecNumber evidence="5">1.1.1.14</ecNumber>
    </submittedName>
</protein>
<reference evidence="5 6" key="1">
    <citation type="journal article" date="2019" name="Anaerobe">
        <title>Detection of Robinsoniella peoriensis in multiple bone samples of a trauma patient.</title>
        <authorList>
            <person name="Schrottner P."/>
            <person name="Hartwich K."/>
            <person name="Bunk B."/>
            <person name="Schober I."/>
            <person name="Helbig S."/>
            <person name="Rudolph W.W."/>
            <person name="Gunzer F."/>
        </authorList>
    </citation>
    <scope>NUCLEOTIDE SEQUENCE [LARGE SCALE GENOMIC DNA]</scope>
    <source>
        <strain evidence="5 6">DSM 106044</strain>
    </source>
</reference>
<accession>A0A4U8Q337</accession>
<dbReference type="SMART" id="SM00829">
    <property type="entry name" value="PKS_ER"/>
    <property type="match status" value="1"/>
</dbReference>